<dbReference type="RefSeq" id="WP_012374660.1">
    <property type="nucleotide sequence ID" value="NC_010571.1"/>
</dbReference>
<dbReference type="KEGG" id="ote:Oter_1840"/>
<dbReference type="EMBL" id="CP001032">
    <property type="protein sequence ID" value="ACB75123.1"/>
    <property type="molecule type" value="Genomic_DNA"/>
</dbReference>
<evidence type="ECO:0000256" key="2">
    <source>
        <dbReference type="ARBA" id="ARBA00004370"/>
    </source>
</evidence>
<dbReference type="FunFam" id="3.30.565.10:FF:000006">
    <property type="entry name" value="Sensor histidine kinase WalK"/>
    <property type="match status" value="1"/>
</dbReference>
<dbReference type="PRINTS" id="PR00344">
    <property type="entry name" value="BCTRLSENSOR"/>
</dbReference>
<feature type="domain" description="Histidine kinase" evidence="12">
    <location>
        <begin position="258"/>
        <end position="473"/>
    </location>
</feature>
<keyword evidence="10 11" id="KW-0472">Membrane</keyword>
<dbReference type="Pfam" id="PF00672">
    <property type="entry name" value="HAMP"/>
    <property type="match status" value="1"/>
</dbReference>
<comment type="catalytic activity">
    <reaction evidence="1">
        <text>ATP + protein L-histidine = ADP + protein N-phospho-L-histidine.</text>
        <dbReference type="EC" id="2.7.13.3"/>
    </reaction>
</comment>
<dbReference type="InterPro" id="IPR036097">
    <property type="entry name" value="HisK_dim/P_sf"/>
</dbReference>
<dbReference type="GO" id="GO:0005886">
    <property type="term" value="C:plasma membrane"/>
    <property type="evidence" value="ECO:0007669"/>
    <property type="project" value="TreeGrafter"/>
</dbReference>
<evidence type="ECO:0000256" key="9">
    <source>
        <dbReference type="ARBA" id="ARBA00023012"/>
    </source>
</evidence>
<keyword evidence="15" id="KW-1185">Reference proteome</keyword>
<evidence type="ECO:0000259" key="13">
    <source>
        <dbReference type="PROSITE" id="PS50885"/>
    </source>
</evidence>
<evidence type="ECO:0000313" key="14">
    <source>
        <dbReference type="EMBL" id="ACB75123.1"/>
    </source>
</evidence>
<dbReference type="PANTHER" id="PTHR45436:SF5">
    <property type="entry name" value="SENSOR HISTIDINE KINASE TRCS"/>
    <property type="match status" value="1"/>
</dbReference>
<reference evidence="14 15" key="1">
    <citation type="journal article" date="2011" name="J. Bacteriol.">
        <title>Genome sequence of the verrucomicrobium Opitutus terrae PB90-1, an abundant inhabitant of rice paddy soil ecosystems.</title>
        <authorList>
            <person name="van Passel M.W."/>
            <person name="Kant R."/>
            <person name="Palva A."/>
            <person name="Copeland A."/>
            <person name="Lucas S."/>
            <person name="Lapidus A."/>
            <person name="Glavina del Rio T."/>
            <person name="Pitluck S."/>
            <person name="Goltsman E."/>
            <person name="Clum A."/>
            <person name="Sun H."/>
            <person name="Schmutz J."/>
            <person name="Larimer F.W."/>
            <person name="Land M.L."/>
            <person name="Hauser L."/>
            <person name="Kyrpides N."/>
            <person name="Mikhailova N."/>
            <person name="Richardson P.P."/>
            <person name="Janssen P.H."/>
            <person name="de Vos W.M."/>
            <person name="Smidt H."/>
        </authorList>
    </citation>
    <scope>NUCLEOTIDE SEQUENCE [LARGE SCALE GENOMIC DNA]</scope>
    <source>
        <strain evidence="15">DSM 11246 / JCM 15787 / PB90-1</strain>
    </source>
</reference>
<dbReference type="InterPro" id="IPR003660">
    <property type="entry name" value="HAMP_dom"/>
</dbReference>
<dbReference type="Gene3D" id="1.10.287.130">
    <property type="match status" value="1"/>
</dbReference>
<keyword evidence="9" id="KW-0902">Two-component regulatory system</keyword>
<dbReference type="InterPro" id="IPR050428">
    <property type="entry name" value="TCS_sensor_his_kinase"/>
</dbReference>
<dbReference type="SUPFAM" id="SSF47384">
    <property type="entry name" value="Homodimeric domain of signal transducing histidine kinase"/>
    <property type="match status" value="1"/>
</dbReference>
<organism evidence="14 15">
    <name type="scientific">Opitutus terrae (strain DSM 11246 / JCM 15787 / PB90-1)</name>
    <dbReference type="NCBI Taxonomy" id="452637"/>
    <lineage>
        <taxon>Bacteria</taxon>
        <taxon>Pseudomonadati</taxon>
        <taxon>Verrucomicrobiota</taxon>
        <taxon>Opitutia</taxon>
        <taxon>Opitutales</taxon>
        <taxon>Opitutaceae</taxon>
        <taxon>Opitutus</taxon>
    </lineage>
</organism>
<dbReference type="InterPro" id="IPR004358">
    <property type="entry name" value="Sig_transdc_His_kin-like_C"/>
</dbReference>
<dbReference type="EC" id="2.7.13.3" evidence="3"/>
<dbReference type="PROSITE" id="PS50885">
    <property type="entry name" value="HAMP"/>
    <property type="match status" value="1"/>
</dbReference>
<dbReference type="SMART" id="SM00388">
    <property type="entry name" value="HisKA"/>
    <property type="match status" value="1"/>
</dbReference>
<dbReference type="PANTHER" id="PTHR45436">
    <property type="entry name" value="SENSOR HISTIDINE KINASE YKOH"/>
    <property type="match status" value="1"/>
</dbReference>
<dbReference type="CDD" id="cd00082">
    <property type="entry name" value="HisKA"/>
    <property type="match status" value="1"/>
</dbReference>
<evidence type="ECO:0000256" key="8">
    <source>
        <dbReference type="ARBA" id="ARBA00022989"/>
    </source>
</evidence>
<feature type="transmembrane region" description="Helical" evidence="11">
    <location>
        <begin position="174"/>
        <end position="196"/>
    </location>
</feature>
<dbReference type="SMART" id="SM00304">
    <property type="entry name" value="HAMP"/>
    <property type="match status" value="1"/>
</dbReference>
<dbReference type="OrthoDB" id="9796330at2"/>
<dbReference type="InterPro" id="IPR003661">
    <property type="entry name" value="HisK_dim/P_dom"/>
</dbReference>
<evidence type="ECO:0000256" key="10">
    <source>
        <dbReference type="ARBA" id="ARBA00023136"/>
    </source>
</evidence>
<proteinExistence type="predicted"/>
<dbReference type="Pfam" id="PF00512">
    <property type="entry name" value="HisKA"/>
    <property type="match status" value="1"/>
</dbReference>
<dbReference type="GO" id="GO:0000155">
    <property type="term" value="F:phosphorelay sensor kinase activity"/>
    <property type="evidence" value="ECO:0007669"/>
    <property type="project" value="InterPro"/>
</dbReference>
<dbReference type="SMART" id="SM00387">
    <property type="entry name" value="HATPase_c"/>
    <property type="match status" value="1"/>
</dbReference>
<dbReference type="InterPro" id="IPR003594">
    <property type="entry name" value="HATPase_dom"/>
</dbReference>
<evidence type="ECO:0000256" key="11">
    <source>
        <dbReference type="SAM" id="Phobius"/>
    </source>
</evidence>
<dbReference type="InterPro" id="IPR036890">
    <property type="entry name" value="HATPase_C_sf"/>
</dbReference>
<dbReference type="STRING" id="452637.Oter_1840"/>
<gene>
    <name evidence="14" type="ordered locus">Oter_1840</name>
</gene>
<dbReference type="Gene3D" id="3.30.565.10">
    <property type="entry name" value="Histidine kinase-like ATPase, C-terminal domain"/>
    <property type="match status" value="1"/>
</dbReference>
<evidence type="ECO:0000256" key="6">
    <source>
        <dbReference type="ARBA" id="ARBA00022692"/>
    </source>
</evidence>
<dbReference type="Pfam" id="PF02518">
    <property type="entry name" value="HATPase_c"/>
    <property type="match status" value="1"/>
</dbReference>
<dbReference type="InterPro" id="IPR005467">
    <property type="entry name" value="His_kinase_dom"/>
</dbReference>
<keyword evidence="5 14" id="KW-0808">Transferase</keyword>
<dbReference type="SUPFAM" id="SSF158472">
    <property type="entry name" value="HAMP domain-like"/>
    <property type="match status" value="1"/>
</dbReference>
<evidence type="ECO:0000256" key="1">
    <source>
        <dbReference type="ARBA" id="ARBA00000085"/>
    </source>
</evidence>
<evidence type="ECO:0000256" key="7">
    <source>
        <dbReference type="ARBA" id="ARBA00022777"/>
    </source>
</evidence>
<keyword evidence="8 11" id="KW-1133">Transmembrane helix</keyword>
<dbReference type="CDD" id="cd00075">
    <property type="entry name" value="HATPase"/>
    <property type="match status" value="1"/>
</dbReference>
<name>B1ZX12_OPITP</name>
<accession>B1ZX12</accession>
<evidence type="ECO:0000313" key="15">
    <source>
        <dbReference type="Proteomes" id="UP000007013"/>
    </source>
</evidence>
<dbReference type="HOGENOM" id="CLU_000445_89_6_0"/>
<evidence type="ECO:0000256" key="3">
    <source>
        <dbReference type="ARBA" id="ARBA00012438"/>
    </source>
</evidence>
<feature type="transmembrane region" description="Helical" evidence="11">
    <location>
        <begin position="12"/>
        <end position="34"/>
    </location>
</feature>
<dbReference type="CDD" id="cd06225">
    <property type="entry name" value="HAMP"/>
    <property type="match status" value="1"/>
</dbReference>
<keyword evidence="6 11" id="KW-0812">Transmembrane</keyword>
<comment type="subcellular location">
    <subcellularLocation>
        <location evidence="2">Membrane</location>
    </subcellularLocation>
</comment>
<dbReference type="Proteomes" id="UP000007013">
    <property type="component" value="Chromosome"/>
</dbReference>
<dbReference type="AlphaFoldDB" id="B1ZX12"/>
<dbReference type="Gene3D" id="6.10.340.10">
    <property type="match status" value="1"/>
</dbReference>
<evidence type="ECO:0000256" key="4">
    <source>
        <dbReference type="ARBA" id="ARBA00022553"/>
    </source>
</evidence>
<keyword evidence="4" id="KW-0597">Phosphoprotein</keyword>
<protein>
    <recommendedName>
        <fullName evidence="3">histidine kinase</fullName>
        <ecNumber evidence="3">2.7.13.3</ecNumber>
    </recommendedName>
</protein>
<sequence length="478" mass="52675">MKRILRSFRWQLQVWHSLLLLIVLVAFCAMALFLEHQLMMRRIDQTLRLYAATVIEQTPQLPPEERGSRPGGRFRSDHAHEDFFEPSLSDEEAVAPAVAGARFYHVIWAGDKTVAQSADLPSDFPLTARLPSSNTEVLRTRQHYRELLAPGPHRTQIVVGRDVRGDLHHAWHHAWWLIAGGAGVLLAGIAGGSWIASRAIRPIVTISATAGKIAAGNLRERIDASRFASEFGPLAQTLNHTFDRLQSTLLRQVQFTADASHELRTPVSVTLLTSQSALSRERTPEEYREALATCERAAQRMRQLVESLLLLARLDARDDRTQHQPLELREVIAGAVELLQPLAARHGVTLETALAPASVHGDASQLAQVVTNLVGNAIHHSSREARVRIELTATASSAVLVVADNGEGISPADLPHIFDRFYRADKSRRQTEGRTGLGLAISKAIVEAHGGRIEATSELGRGSTFVVRLPICRPFASE</sequence>
<evidence type="ECO:0000259" key="12">
    <source>
        <dbReference type="PROSITE" id="PS50109"/>
    </source>
</evidence>
<feature type="domain" description="HAMP" evidence="13">
    <location>
        <begin position="197"/>
        <end position="250"/>
    </location>
</feature>
<keyword evidence="7 14" id="KW-0418">Kinase</keyword>
<evidence type="ECO:0000256" key="5">
    <source>
        <dbReference type="ARBA" id="ARBA00022679"/>
    </source>
</evidence>
<dbReference type="eggNOG" id="COG2205">
    <property type="taxonomic scope" value="Bacteria"/>
</dbReference>
<dbReference type="PROSITE" id="PS50109">
    <property type="entry name" value="HIS_KIN"/>
    <property type="match status" value="1"/>
</dbReference>
<dbReference type="SUPFAM" id="SSF55874">
    <property type="entry name" value="ATPase domain of HSP90 chaperone/DNA topoisomerase II/histidine kinase"/>
    <property type="match status" value="1"/>
</dbReference>